<dbReference type="PANTHER" id="PTHR43952">
    <property type="entry name" value="MYB FAMILY TRANSCRIPTION FACTOR-RELATED"/>
    <property type="match status" value="1"/>
</dbReference>
<dbReference type="InterPro" id="IPR044636">
    <property type="entry name" value="RADIALIS-like"/>
</dbReference>
<dbReference type="Gene3D" id="1.10.10.60">
    <property type="entry name" value="Homeodomain-like"/>
    <property type="match status" value="1"/>
</dbReference>
<accession>A0ABR0DEP1</accession>
<dbReference type="InterPro" id="IPR009057">
    <property type="entry name" value="Homeodomain-like_sf"/>
</dbReference>
<dbReference type="Pfam" id="PF00249">
    <property type="entry name" value="Myb_DNA-binding"/>
    <property type="match status" value="1"/>
</dbReference>
<proteinExistence type="predicted"/>
<gene>
    <name evidence="5" type="ORF">RD792_006079</name>
</gene>
<keyword evidence="1" id="KW-0805">Transcription regulation</keyword>
<sequence length="95" mass="10712">MGDSEVSGACEWSWEENKLFEVAIAAVGEKNSDRWEVVAAMIGGHKSAEDVYKHFMTLLHDLNLIESGYFDHTLEKVEQEEEEEEYVISSISLGS</sequence>
<keyword evidence="3" id="KW-0539">Nucleus</keyword>
<organism evidence="5 6">
    <name type="scientific">Penstemon davidsonii</name>
    <dbReference type="NCBI Taxonomy" id="160366"/>
    <lineage>
        <taxon>Eukaryota</taxon>
        <taxon>Viridiplantae</taxon>
        <taxon>Streptophyta</taxon>
        <taxon>Embryophyta</taxon>
        <taxon>Tracheophyta</taxon>
        <taxon>Spermatophyta</taxon>
        <taxon>Magnoliopsida</taxon>
        <taxon>eudicotyledons</taxon>
        <taxon>Gunneridae</taxon>
        <taxon>Pentapetalae</taxon>
        <taxon>asterids</taxon>
        <taxon>lamiids</taxon>
        <taxon>Lamiales</taxon>
        <taxon>Plantaginaceae</taxon>
        <taxon>Cheloneae</taxon>
        <taxon>Penstemon</taxon>
    </lineage>
</organism>
<dbReference type="InterPro" id="IPR001005">
    <property type="entry name" value="SANT/Myb"/>
</dbReference>
<evidence type="ECO:0000256" key="2">
    <source>
        <dbReference type="ARBA" id="ARBA00023163"/>
    </source>
</evidence>
<keyword evidence="6" id="KW-1185">Reference proteome</keyword>
<dbReference type="SMART" id="SM00717">
    <property type="entry name" value="SANT"/>
    <property type="match status" value="1"/>
</dbReference>
<dbReference type="CDD" id="cd00167">
    <property type="entry name" value="SANT"/>
    <property type="match status" value="1"/>
</dbReference>
<evidence type="ECO:0000313" key="5">
    <source>
        <dbReference type="EMBL" id="KAK4487316.1"/>
    </source>
</evidence>
<name>A0ABR0DEP1_9LAMI</name>
<dbReference type="SUPFAM" id="SSF46689">
    <property type="entry name" value="Homeodomain-like"/>
    <property type="match status" value="1"/>
</dbReference>
<dbReference type="PROSITE" id="PS50090">
    <property type="entry name" value="MYB_LIKE"/>
    <property type="match status" value="1"/>
</dbReference>
<evidence type="ECO:0000256" key="1">
    <source>
        <dbReference type="ARBA" id="ARBA00023015"/>
    </source>
</evidence>
<reference evidence="5 6" key="1">
    <citation type="journal article" date="2023" name="bioRxiv">
        <title>Genome report: Whole genome sequence and annotation of Penstemon davidsonii.</title>
        <authorList>
            <person name="Ostevik K.L."/>
            <person name="Alabady M."/>
            <person name="Zhang M."/>
            <person name="Rausher M.D."/>
        </authorList>
    </citation>
    <scope>NUCLEOTIDE SEQUENCE [LARGE SCALE GENOMIC DNA]</scope>
    <source>
        <strain evidence="5">DNT005</strain>
        <tissue evidence="5">Whole leaf</tissue>
    </source>
</reference>
<protein>
    <recommendedName>
        <fullName evidence="4">Myb-like domain-containing protein</fullName>
    </recommendedName>
</protein>
<evidence type="ECO:0000256" key="3">
    <source>
        <dbReference type="ARBA" id="ARBA00023242"/>
    </source>
</evidence>
<feature type="domain" description="Myb-like" evidence="4">
    <location>
        <begin position="12"/>
        <end position="59"/>
    </location>
</feature>
<keyword evidence="2" id="KW-0804">Transcription</keyword>
<dbReference type="EMBL" id="JAYDYQ010002024">
    <property type="protein sequence ID" value="KAK4487316.1"/>
    <property type="molecule type" value="Genomic_DNA"/>
</dbReference>
<evidence type="ECO:0000259" key="4">
    <source>
        <dbReference type="PROSITE" id="PS50090"/>
    </source>
</evidence>
<dbReference type="Proteomes" id="UP001291926">
    <property type="component" value="Unassembled WGS sequence"/>
</dbReference>
<dbReference type="PANTHER" id="PTHR43952:SF45">
    <property type="entry name" value="PROTEIN RADIALIS-LIKE 4"/>
    <property type="match status" value="1"/>
</dbReference>
<comment type="caution">
    <text evidence="5">The sequence shown here is derived from an EMBL/GenBank/DDBJ whole genome shotgun (WGS) entry which is preliminary data.</text>
</comment>
<evidence type="ECO:0000313" key="6">
    <source>
        <dbReference type="Proteomes" id="UP001291926"/>
    </source>
</evidence>